<gene>
    <name evidence="3" type="primary">Hypp9591</name>
    <name evidence="3" type="ORF">BLAG_LOCUS26172</name>
</gene>
<keyword evidence="4" id="KW-1185">Reference proteome</keyword>
<dbReference type="OrthoDB" id="10058437at2759"/>
<proteinExistence type="predicted"/>
<reference evidence="3" key="1">
    <citation type="submission" date="2022-01" db="EMBL/GenBank/DDBJ databases">
        <authorList>
            <person name="Braso-Vives M."/>
        </authorList>
    </citation>
    <scope>NUCLEOTIDE SEQUENCE</scope>
</reference>
<evidence type="ECO:0000313" key="4">
    <source>
        <dbReference type="Proteomes" id="UP000838412"/>
    </source>
</evidence>
<feature type="compositionally biased region" description="Basic and acidic residues" evidence="1">
    <location>
        <begin position="48"/>
        <end position="74"/>
    </location>
</feature>
<dbReference type="Proteomes" id="UP000838412">
    <property type="component" value="Unassembled WGS sequence"/>
</dbReference>
<protein>
    <submittedName>
        <fullName evidence="3">Hypp9591 protein</fullName>
    </submittedName>
</protein>
<dbReference type="AlphaFoldDB" id="A0A8S4MN86"/>
<evidence type="ECO:0000256" key="1">
    <source>
        <dbReference type="SAM" id="MobiDB-lite"/>
    </source>
</evidence>
<feature type="domain" description="Death" evidence="2">
    <location>
        <begin position="1"/>
        <end position="26"/>
    </location>
</feature>
<dbReference type="GO" id="GO:0007165">
    <property type="term" value="P:signal transduction"/>
    <property type="evidence" value="ECO:0007669"/>
    <property type="project" value="InterPro"/>
</dbReference>
<evidence type="ECO:0000313" key="3">
    <source>
        <dbReference type="EMBL" id="CAH1277381.1"/>
    </source>
</evidence>
<feature type="region of interest" description="Disordered" evidence="1">
    <location>
        <begin position="42"/>
        <end position="74"/>
    </location>
</feature>
<dbReference type="InterPro" id="IPR000488">
    <property type="entry name" value="Death_dom"/>
</dbReference>
<organism evidence="3 4">
    <name type="scientific">Branchiostoma lanceolatum</name>
    <name type="common">Common lancelet</name>
    <name type="synonym">Amphioxus lanceolatum</name>
    <dbReference type="NCBI Taxonomy" id="7740"/>
    <lineage>
        <taxon>Eukaryota</taxon>
        <taxon>Metazoa</taxon>
        <taxon>Chordata</taxon>
        <taxon>Cephalochordata</taxon>
        <taxon>Leptocardii</taxon>
        <taxon>Amphioxiformes</taxon>
        <taxon>Branchiostomatidae</taxon>
        <taxon>Branchiostoma</taxon>
    </lineage>
</organism>
<accession>A0A8S4MN86</accession>
<dbReference type="PROSITE" id="PS50017">
    <property type="entry name" value="DEATH_DOMAIN"/>
    <property type="match status" value="1"/>
</dbReference>
<dbReference type="EMBL" id="CAKMNS010000286">
    <property type="protein sequence ID" value="CAH1277381.1"/>
    <property type="molecule type" value="Genomic_DNA"/>
</dbReference>
<comment type="caution">
    <text evidence="3">The sequence shown here is derived from an EMBL/GenBank/DDBJ whole genome shotgun (WGS) entry which is preliminary data.</text>
</comment>
<sequence>MLLAWRAKQKTNATVGNLVKALEAFDDGAIDEDKFDFLLEPPKVTPQNKEEPINKEPRHYDNEERSAPARGEVHPDYPATFQVNGVKLFFPERSVEQVRTVSVEVEHPVVRNQRQRDILQDGVCGPLITVVQSSDGRFQNPVTVTVDLQYPAGSKQSEPNENLRWHLLRETSNNGWKDVTNFSPQVTDTTIEYKTSEFCRHWLVKLTKDAVLSFMQRIDDFIQDYFSPLVVLLMYPGQHGAVVLDCLQKADPSLKQLVLKNGYNQRCIPMDQSDEVQARLEGNIRFTGSDSEVEEITFQHPKSVRGDLNKKEVFLSLRDRADPNHLGYIIYSIAQHKVTQMPIRVEGIQSLG</sequence>
<evidence type="ECO:0000259" key="2">
    <source>
        <dbReference type="PROSITE" id="PS50017"/>
    </source>
</evidence>
<name>A0A8S4MN86_BRALA</name>
<dbReference type="Gene3D" id="2.60.220.30">
    <property type="match status" value="1"/>
</dbReference>